<dbReference type="Proteomes" id="UP000095286">
    <property type="component" value="Unplaced"/>
</dbReference>
<proteinExistence type="predicted"/>
<evidence type="ECO:0000313" key="1">
    <source>
        <dbReference type="Proteomes" id="UP000095286"/>
    </source>
</evidence>
<name>A0AC35U4P0_9BILA</name>
<protein>
    <submittedName>
        <fullName evidence="2">Uncharacterized protein</fullName>
    </submittedName>
</protein>
<organism evidence="1 2">
    <name type="scientific">Rhabditophanes sp. KR3021</name>
    <dbReference type="NCBI Taxonomy" id="114890"/>
    <lineage>
        <taxon>Eukaryota</taxon>
        <taxon>Metazoa</taxon>
        <taxon>Ecdysozoa</taxon>
        <taxon>Nematoda</taxon>
        <taxon>Chromadorea</taxon>
        <taxon>Rhabditida</taxon>
        <taxon>Tylenchina</taxon>
        <taxon>Panagrolaimomorpha</taxon>
        <taxon>Strongyloidoidea</taxon>
        <taxon>Alloionematidae</taxon>
        <taxon>Rhabditophanes</taxon>
    </lineage>
</organism>
<dbReference type="WBParaSite" id="RSKR_0000739300.1">
    <property type="protein sequence ID" value="RSKR_0000739300.1"/>
    <property type="gene ID" value="RSKR_0000739300"/>
</dbReference>
<reference evidence="2" key="1">
    <citation type="submission" date="2016-11" db="UniProtKB">
        <authorList>
            <consortium name="WormBaseParasite"/>
        </authorList>
    </citation>
    <scope>IDENTIFICATION</scope>
    <source>
        <strain evidence="2">KR3021</strain>
    </source>
</reference>
<sequence length="159" mass="18183">MHNAVKNEESRNETPFTKPKLFKFLAHGGRVALYLLITLLILCGAIVILVTHIDIHNLSKQSNECNVRELVHTGNRLRSVCGGIVLLWLVKMIFDPVIHLAIDYQDLMPWLTPVNNLQRLRAESIYSLTQAQGEERKKRATNSGIKHMEIPFGNWDMKN</sequence>
<evidence type="ECO:0000313" key="2">
    <source>
        <dbReference type="WBParaSite" id="RSKR_0000739300.1"/>
    </source>
</evidence>
<accession>A0AC35U4P0</accession>